<protein>
    <submittedName>
        <fullName evidence="1">Unannotated protein</fullName>
    </submittedName>
</protein>
<evidence type="ECO:0000313" key="1">
    <source>
        <dbReference type="EMBL" id="CAB4727649.1"/>
    </source>
</evidence>
<proteinExistence type="predicted"/>
<organism evidence="1">
    <name type="scientific">freshwater metagenome</name>
    <dbReference type="NCBI Taxonomy" id="449393"/>
    <lineage>
        <taxon>unclassified sequences</taxon>
        <taxon>metagenomes</taxon>
        <taxon>ecological metagenomes</taxon>
    </lineage>
</organism>
<name>A0A6J6RZE7_9ZZZZ</name>
<sequence>MSNHNVLVKGYWLDAAAPKSKWKKCCRHHIDLAEFTRPTHNGRDHQCPNCERVWRYRGEQADGQGTVTYRSRRWPGGGRQGAERDTWLGDDDSDMWNWVGGY</sequence>
<accession>A0A6J6RZE7</accession>
<gene>
    <name evidence="1" type="ORF">UFOPK2761_00285</name>
</gene>
<dbReference type="EMBL" id="CAEZYQ010000001">
    <property type="protein sequence ID" value="CAB4727649.1"/>
    <property type="molecule type" value="Genomic_DNA"/>
</dbReference>
<dbReference type="AlphaFoldDB" id="A0A6J6RZE7"/>
<reference evidence="1" key="1">
    <citation type="submission" date="2020-05" db="EMBL/GenBank/DDBJ databases">
        <authorList>
            <person name="Chiriac C."/>
            <person name="Salcher M."/>
            <person name="Ghai R."/>
            <person name="Kavagutti S V."/>
        </authorList>
    </citation>
    <scope>NUCLEOTIDE SEQUENCE</scope>
</reference>